<comment type="subcellular location">
    <subcellularLocation>
        <location evidence="1">Membrane</location>
        <topology evidence="1">Multi-pass membrane protein</topology>
    </subcellularLocation>
</comment>
<name>A5KDI5_PLAVS</name>
<feature type="compositionally biased region" description="Basic and acidic residues" evidence="6">
    <location>
        <begin position="205"/>
        <end position="216"/>
    </location>
</feature>
<reference evidence="7 8" key="1">
    <citation type="journal article" date="2008" name="Nature">
        <title>Comparative genomics of the neglected human malaria parasite Plasmodium vivax.</title>
        <authorList>
            <person name="Carlton J.M."/>
            <person name="Adams J.H."/>
            <person name="Silva J.C."/>
            <person name="Bidwell S.L."/>
            <person name="Lorenzi H."/>
            <person name="Caler E."/>
            <person name="Crabtree J."/>
            <person name="Angiuoli S.V."/>
            <person name="Merino E.F."/>
            <person name="Amedeo P."/>
            <person name="Cheng Q."/>
            <person name="Coulson R.M."/>
            <person name="Crabb B.S."/>
            <person name="Del Portillo H.A."/>
            <person name="Essien K."/>
            <person name="Feldblyum T.V."/>
            <person name="Fernandez-Becerra C."/>
            <person name="Gilson P.R."/>
            <person name="Gueye A.H."/>
            <person name="Guo X."/>
            <person name="Kang'a S."/>
            <person name="Kooij T.W."/>
            <person name="Korsinczky M."/>
            <person name="Meyer E.V."/>
            <person name="Nene V."/>
            <person name="Paulsen I."/>
            <person name="White O."/>
            <person name="Ralph S.A."/>
            <person name="Ren Q."/>
            <person name="Sargeant T.J."/>
            <person name="Salzberg S.L."/>
            <person name="Stoeckert C.J."/>
            <person name="Sullivan S.A."/>
            <person name="Yamamoto M.M."/>
            <person name="Hoffman S.L."/>
            <person name="Wortman J.R."/>
            <person name="Gardner M.J."/>
            <person name="Galinski M.R."/>
            <person name="Barnwell J.W."/>
            <person name="Fraser-Liggett C.M."/>
        </authorList>
    </citation>
    <scope>NUCLEOTIDE SEQUENCE [LARGE SCALE GENOMIC DNA]</scope>
    <source>
        <strain evidence="7 8">Salvador I</strain>
    </source>
</reference>
<dbReference type="Gene3D" id="1.50.40.10">
    <property type="entry name" value="Mitochondrial carrier domain"/>
    <property type="match status" value="2"/>
</dbReference>
<dbReference type="PANTHER" id="PTHR46982:SF1">
    <property type="entry name" value="CITRATE_OXOGLUTARATE CARRIER PROTEIN"/>
    <property type="match status" value="1"/>
</dbReference>
<dbReference type="VEuPathDB" id="PlasmoDB:PVX_254300"/>
<dbReference type="InParanoid" id="A5KDI5"/>
<dbReference type="InterPro" id="IPR018108">
    <property type="entry name" value="MCP_transmembrane"/>
</dbReference>
<protein>
    <submittedName>
        <fullName evidence="7">Mitochondrial carrier protein, putative</fullName>
    </submittedName>
</protein>
<feature type="region of interest" description="Disordered" evidence="6">
    <location>
        <begin position="197"/>
        <end position="216"/>
    </location>
</feature>
<organism evidence="7 8">
    <name type="scientific">Plasmodium vivax (strain Salvador I)</name>
    <dbReference type="NCBI Taxonomy" id="126793"/>
    <lineage>
        <taxon>Eukaryota</taxon>
        <taxon>Sar</taxon>
        <taxon>Alveolata</taxon>
        <taxon>Apicomplexa</taxon>
        <taxon>Aconoidasida</taxon>
        <taxon>Haemosporida</taxon>
        <taxon>Plasmodiidae</taxon>
        <taxon>Plasmodium</taxon>
        <taxon>Plasmodium (Plasmodium)</taxon>
    </lineage>
</organism>
<keyword evidence="2 4" id="KW-0812">Transmembrane</keyword>
<dbReference type="GeneID" id="5471590"/>
<gene>
    <name evidence="7" type="ORF">PVX_254300</name>
</gene>
<comment type="caution">
    <text evidence="7">The sequence shown here is derived from an EMBL/GenBank/DDBJ whole genome shotgun (WGS) entry which is preliminary data.</text>
</comment>
<evidence type="ECO:0000256" key="3">
    <source>
        <dbReference type="ARBA" id="ARBA00023136"/>
    </source>
</evidence>
<keyword evidence="8" id="KW-1185">Reference proteome</keyword>
<evidence type="ECO:0000256" key="6">
    <source>
        <dbReference type="SAM" id="MobiDB-lite"/>
    </source>
</evidence>
<dbReference type="RefSeq" id="XP_001612377.1">
    <property type="nucleotide sequence ID" value="XM_001612327.1"/>
</dbReference>
<dbReference type="GO" id="GO:0006843">
    <property type="term" value="P:mitochondrial citrate transmembrane transport"/>
    <property type="evidence" value="ECO:0007669"/>
    <property type="project" value="TreeGrafter"/>
</dbReference>
<proteinExistence type="inferred from homology"/>
<evidence type="ECO:0000256" key="1">
    <source>
        <dbReference type="ARBA" id="ARBA00004141"/>
    </source>
</evidence>
<dbReference type="OMA" id="VMGPCTY"/>
<dbReference type="PROSITE" id="PS50920">
    <property type="entry name" value="SOLCAR"/>
    <property type="match status" value="2"/>
</dbReference>
<feature type="region of interest" description="Disordered" evidence="6">
    <location>
        <begin position="309"/>
        <end position="353"/>
    </location>
</feature>
<dbReference type="GO" id="GO:0005739">
    <property type="term" value="C:mitochondrion"/>
    <property type="evidence" value="ECO:0007669"/>
    <property type="project" value="TreeGrafter"/>
</dbReference>
<evidence type="ECO:0000313" key="7">
    <source>
        <dbReference type="EMBL" id="EDL42584.1"/>
    </source>
</evidence>
<feature type="repeat" description="Solcar" evidence="4">
    <location>
        <begin position="224"/>
        <end position="305"/>
    </location>
</feature>
<dbReference type="Proteomes" id="UP000008333">
    <property type="component" value="Unassembled WGS sequence"/>
</dbReference>
<keyword evidence="5" id="KW-0813">Transport</keyword>
<dbReference type="GO" id="GO:0016020">
    <property type="term" value="C:membrane"/>
    <property type="evidence" value="ECO:0007669"/>
    <property type="project" value="UniProtKB-SubCell"/>
</dbReference>
<dbReference type="PANTHER" id="PTHR46982">
    <property type="entry name" value="CITRATE/OXOGLUTARATE CARRIER PROTEIN"/>
    <property type="match status" value="1"/>
</dbReference>
<feature type="repeat" description="Solcar" evidence="4">
    <location>
        <begin position="88"/>
        <end position="169"/>
    </location>
</feature>
<dbReference type="FunCoup" id="A5KDI5">
    <property type="interactions" value="17"/>
</dbReference>
<dbReference type="EMBL" id="AAKM01001108">
    <property type="protein sequence ID" value="EDL42584.1"/>
    <property type="molecule type" value="Genomic_DNA"/>
</dbReference>
<sequence length="353" mass="39248">MSKDLVNGSILHCLETASLGMPLEVWKTRMCVYRNENTIRSFASIYSKGVGQFYAGFYAKLVESSSKGAVLLLSKEHMINLCNNLNFNKTTSGFIGGATGGICQSFVMTPCTFFITASIDRKINYKKKLVDIFRNKGFTTLYKGNSAMCLRQGTNWASRQGLTEWVRHLFIERKRKVGGGAGVEVGVKNEVTDKRGHVFQPTPAKDTHPLDKRGGAAHDLSPSEELLCGVLGGALSVWNNPFDVIRVYMQNSANKNIKLTFFQSFVSLYREGGILYLYKGVIPRCFLCIWQTLFMVTGVKILNKYSKGQDNSADIQHSGGRSSLEGPRFEGKPIPNPLLGLDSTRTGHHHHHH</sequence>
<evidence type="ECO:0000313" key="8">
    <source>
        <dbReference type="Proteomes" id="UP000008333"/>
    </source>
</evidence>
<comment type="similarity">
    <text evidence="5">Belongs to the mitochondrial carrier (TC 2.A.29) family.</text>
</comment>
<dbReference type="SUPFAM" id="SSF103506">
    <property type="entry name" value="Mitochondrial carrier"/>
    <property type="match status" value="1"/>
</dbReference>
<dbReference type="InterPro" id="IPR053017">
    <property type="entry name" value="Mito_Cit/Oxoglu_Carrier"/>
</dbReference>
<accession>A5KDI5</accession>
<dbReference type="Pfam" id="PF00153">
    <property type="entry name" value="Mito_carr"/>
    <property type="match status" value="3"/>
</dbReference>
<dbReference type="GO" id="GO:0015742">
    <property type="term" value="P:alpha-ketoglutarate transport"/>
    <property type="evidence" value="ECO:0007669"/>
    <property type="project" value="TreeGrafter"/>
</dbReference>
<keyword evidence="3 4" id="KW-0472">Membrane</keyword>
<evidence type="ECO:0000256" key="4">
    <source>
        <dbReference type="PROSITE-ProRule" id="PRU00282"/>
    </source>
</evidence>
<evidence type="ECO:0000256" key="2">
    <source>
        <dbReference type="ARBA" id="ARBA00022692"/>
    </source>
</evidence>
<evidence type="ECO:0000256" key="5">
    <source>
        <dbReference type="RuleBase" id="RU000488"/>
    </source>
</evidence>
<dbReference type="AlphaFoldDB" id="A5KDI5"/>
<dbReference type="PhylomeDB" id="A5KDI5"/>
<feature type="compositionally biased region" description="Polar residues" evidence="6">
    <location>
        <begin position="309"/>
        <end position="321"/>
    </location>
</feature>
<dbReference type="GO" id="GO:0005371">
    <property type="term" value="F:tricarboxylate secondary active transmembrane transporter activity"/>
    <property type="evidence" value="ECO:0007669"/>
    <property type="project" value="TreeGrafter"/>
</dbReference>
<dbReference type="KEGG" id="pvx:PVX_254300"/>
<dbReference type="InterPro" id="IPR023395">
    <property type="entry name" value="MCP_dom_sf"/>
</dbReference>
<dbReference type="STRING" id="126793.A5KDI5"/>